<name>A0ABY8G3D8_9GAMM</name>
<keyword evidence="4" id="KW-1185">Reference proteome</keyword>
<keyword evidence="2" id="KW-1133">Transmembrane helix</keyword>
<reference evidence="3 4" key="1">
    <citation type="submission" date="2022-12" db="EMBL/GenBank/DDBJ databases">
        <title>Complete genome sequencing of Dickeya lacustris type strain LMG30899.</title>
        <authorList>
            <person name="Dobhal S."/>
            <person name="Arizala D."/>
            <person name="Arif M."/>
        </authorList>
    </citation>
    <scope>NUCLEOTIDE SEQUENCE [LARGE SCALE GENOMIC DNA]</scope>
    <source>
        <strain evidence="3 4">LMG30899</strain>
    </source>
</reference>
<evidence type="ECO:0000313" key="3">
    <source>
        <dbReference type="EMBL" id="WFN54447.1"/>
    </source>
</evidence>
<proteinExistence type="predicted"/>
<keyword evidence="2" id="KW-0812">Transmembrane</keyword>
<accession>A0ABY8G3D8</accession>
<feature type="transmembrane region" description="Helical" evidence="2">
    <location>
        <begin position="107"/>
        <end position="129"/>
    </location>
</feature>
<dbReference type="RefSeq" id="WP_125257829.1">
    <property type="nucleotide sequence ID" value="NZ_CP114280.1"/>
</dbReference>
<feature type="transmembrane region" description="Helical" evidence="2">
    <location>
        <begin position="82"/>
        <end position="101"/>
    </location>
</feature>
<feature type="transmembrane region" description="Helical" evidence="2">
    <location>
        <begin position="173"/>
        <end position="192"/>
    </location>
</feature>
<protein>
    <submittedName>
        <fullName evidence="3">Permease</fullName>
    </submittedName>
</protein>
<sequence length="294" mass="31562">MSIAIFSPLLYLLIGFLAGHTPLDIKGRASALLTKIVIPLVIIFNIATHRAGVFVIMLGMIIMMGVMLLVSRLQTRDPVQNLCFCYLNIGWLGLPVAGSLFGDGAAMVIIAAYVGSSLFGNSVGVGLMAQGQRWQTRVRQTLQAPPVWALAVGLAAMPLAPQLEVYGKPAYDVLKFLMSFLGMAILGIWLSATTIRAADFRRALWPFACRAGVVFMLVSALIALCKPLGISLVMENMPTLYLLCLLPPAANIIVLETHYLKSGRSASLIACGTCLSIVAIGVYAAVVLWLRQLA</sequence>
<feature type="transmembrane region" description="Helical" evidence="2">
    <location>
        <begin position="267"/>
        <end position="290"/>
    </location>
</feature>
<dbReference type="Proteomes" id="UP001219630">
    <property type="component" value="Chromosome"/>
</dbReference>
<keyword evidence="1" id="KW-0813">Transport</keyword>
<evidence type="ECO:0000256" key="2">
    <source>
        <dbReference type="SAM" id="Phobius"/>
    </source>
</evidence>
<evidence type="ECO:0000256" key="1">
    <source>
        <dbReference type="ARBA" id="ARBA00022448"/>
    </source>
</evidence>
<dbReference type="PANTHER" id="PTHR36838">
    <property type="entry name" value="AUXIN EFFLUX CARRIER FAMILY PROTEIN"/>
    <property type="match status" value="1"/>
</dbReference>
<keyword evidence="2" id="KW-0472">Membrane</keyword>
<gene>
    <name evidence="3" type="ORF">O1Q98_12215</name>
</gene>
<feature type="transmembrane region" description="Helical" evidence="2">
    <location>
        <begin position="42"/>
        <end position="70"/>
    </location>
</feature>
<dbReference type="EMBL" id="CP114280">
    <property type="protein sequence ID" value="WFN54447.1"/>
    <property type="molecule type" value="Genomic_DNA"/>
</dbReference>
<feature type="transmembrane region" description="Helical" evidence="2">
    <location>
        <begin position="236"/>
        <end position="255"/>
    </location>
</feature>
<dbReference type="PANTHER" id="PTHR36838:SF3">
    <property type="entry name" value="TRANSPORTER AUXIN EFFLUX CARRIER EC FAMILY"/>
    <property type="match status" value="1"/>
</dbReference>
<feature type="transmembrane region" description="Helical" evidence="2">
    <location>
        <begin position="204"/>
        <end position="224"/>
    </location>
</feature>
<evidence type="ECO:0000313" key="4">
    <source>
        <dbReference type="Proteomes" id="UP001219630"/>
    </source>
</evidence>
<feature type="transmembrane region" description="Helical" evidence="2">
    <location>
        <begin position="141"/>
        <end position="161"/>
    </location>
</feature>
<organism evidence="3 4">
    <name type="scientific">Dickeya lacustris</name>
    <dbReference type="NCBI Taxonomy" id="2259638"/>
    <lineage>
        <taxon>Bacteria</taxon>
        <taxon>Pseudomonadati</taxon>
        <taxon>Pseudomonadota</taxon>
        <taxon>Gammaproteobacteria</taxon>
        <taxon>Enterobacterales</taxon>
        <taxon>Pectobacteriaceae</taxon>
        <taxon>Dickeya</taxon>
    </lineage>
</organism>